<dbReference type="Pfam" id="PF00092">
    <property type="entry name" value="VWA"/>
    <property type="match status" value="1"/>
</dbReference>
<dbReference type="SUPFAM" id="SSF53300">
    <property type="entry name" value="vWA-like"/>
    <property type="match status" value="1"/>
</dbReference>
<keyword evidence="1" id="KW-0732">Signal</keyword>
<dbReference type="NCBIfam" id="TIGR03436">
    <property type="entry name" value="acidobact_VWFA"/>
    <property type="match status" value="1"/>
</dbReference>
<reference evidence="3 4" key="1">
    <citation type="submission" date="2016-10" db="EMBL/GenBank/DDBJ databases">
        <authorList>
            <person name="de Groot N.N."/>
        </authorList>
    </citation>
    <scope>NUCLEOTIDE SEQUENCE [LARGE SCALE GENOMIC DNA]</scope>
    <source>
        <strain evidence="3 4">GAS232</strain>
    </source>
</reference>
<dbReference type="Gene3D" id="3.40.50.410">
    <property type="entry name" value="von Willebrand factor, type A domain"/>
    <property type="match status" value="1"/>
</dbReference>
<evidence type="ECO:0000313" key="3">
    <source>
        <dbReference type="EMBL" id="SDF60504.1"/>
    </source>
</evidence>
<evidence type="ECO:0000313" key="4">
    <source>
        <dbReference type="Proteomes" id="UP000182427"/>
    </source>
</evidence>
<feature type="signal peptide" evidence="1">
    <location>
        <begin position="1"/>
        <end position="23"/>
    </location>
</feature>
<organism evidence="3 4">
    <name type="scientific">Terriglobus roseus</name>
    <dbReference type="NCBI Taxonomy" id="392734"/>
    <lineage>
        <taxon>Bacteria</taxon>
        <taxon>Pseudomonadati</taxon>
        <taxon>Acidobacteriota</taxon>
        <taxon>Terriglobia</taxon>
        <taxon>Terriglobales</taxon>
        <taxon>Acidobacteriaceae</taxon>
        <taxon>Terriglobus</taxon>
    </lineage>
</organism>
<name>A0A1G7MFW8_9BACT</name>
<dbReference type="SMART" id="SM00327">
    <property type="entry name" value="VWA"/>
    <property type="match status" value="1"/>
</dbReference>
<dbReference type="EMBL" id="LT629690">
    <property type="protein sequence ID" value="SDF60504.1"/>
    <property type="molecule type" value="Genomic_DNA"/>
</dbReference>
<dbReference type="InterPro" id="IPR036465">
    <property type="entry name" value="vWFA_dom_sf"/>
</dbReference>
<dbReference type="PROSITE" id="PS50234">
    <property type="entry name" value="VWFA"/>
    <property type="match status" value="1"/>
</dbReference>
<dbReference type="InterPro" id="IPR002035">
    <property type="entry name" value="VWF_A"/>
</dbReference>
<gene>
    <name evidence="3" type="ORF">SAMN05444167_2790</name>
</gene>
<proteinExistence type="predicted"/>
<keyword evidence="4" id="KW-1185">Reference proteome</keyword>
<sequence>MTKCMAGSTWTMLLSLALGTAAAQSASPDVATLHTSAHLVPIATVVKDKNGLPISDLTKDDFILKQDGKEESIRYFSVAEQLPITFAVLVDVSASQSTMVEDEVKASDIFFETMLQRPQDRAMLVQFDTTIQQLKALTNQYALLHLALGYVKSGAEAKNGTRVMDAVAGVTEKVLAKENGRKAIILITDGGDTDSRVTLKSTIEEAQKADVAVYSICYRATDAGLSGAPSQVINSMVDRSNDILRKLAGETGGDTFRVTRQMTLQKILAQIADGLNKQYEIGYIPPPNTSTNRFHKLELKTKDPHLKVQARTEFFAAP</sequence>
<feature type="domain" description="VWFA" evidence="2">
    <location>
        <begin position="85"/>
        <end position="271"/>
    </location>
</feature>
<feature type="chain" id="PRO_5009241930" evidence="1">
    <location>
        <begin position="24"/>
        <end position="318"/>
    </location>
</feature>
<accession>A0A1G7MFW8</accession>
<evidence type="ECO:0000259" key="2">
    <source>
        <dbReference type="PROSITE" id="PS50234"/>
    </source>
</evidence>
<dbReference type="Proteomes" id="UP000182427">
    <property type="component" value="Chromosome I"/>
</dbReference>
<dbReference type="InterPro" id="IPR017802">
    <property type="entry name" value="VWFA-rel_acidobac-type"/>
</dbReference>
<dbReference type="AlphaFoldDB" id="A0A1G7MFW8"/>
<dbReference type="CDD" id="cd00198">
    <property type="entry name" value="vWFA"/>
    <property type="match status" value="1"/>
</dbReference>
<evidence type="ECO:0000256" key="1">
    <source>
        <dbReference type="SAM" id="SignalP"/>
    </source>
</evidence>
<protein>
    <submittedName>
        <fullName evidence="3">Ca-activated chloride channel family protein</fullName>
    </submittedName>
</protein>